<proteinExistence type="predicted"/>
<dbReference type="Pfam" id="PF06452">
    <property type="entry name" value="CBM9_1"/>
    <property type="match status" value="1"/>
</dbReference>
<evidence type="ECO:0000256" key="2">
    <source>
        <dbReference type="SAM" id="SignalP"/>
    </source>
</evidence>
<dbReference type="GO" id="GO:0004553">
    <property type="term" value="F:hydrolase activity, hydrolyzing O-glycosyl compounds"/>
    <property type="evidence" value="ECO:0007669"/>
    <property type="project" value="InterPro"/>
</dbReference>
<dbReference type="Proteomes" id="UP000650081">
    <property type="component" value="Unassembled WGS sequence"/>
</dbReference>
<dbReference type="GO" id="GO:0016052">
    <property type="term" value="P:carbohydrate catabolic process"/>
    <property type="evidence" value="ECO:0007669"/>
    <property type="project" value="InterPro"/>
</dbReference>
<dbReference type="SUPFAM" id="SSF49344">
    <property type="entry name" value="CBD9-like"/>
    <property type="match status" value="1"/>
</dbReference>
<dbReference type="Pfam" id="PF18962">
    <property type="entry name" value="Por_Secre_tail"/>
    <property type="match status" value="1"/>
</dbReference>
<dbReference type="InterPro" id="IPR026444">
    <property type="entry name" value="Secre_tail"/>
</dbReference>
<feature type="signal peptide" evidence="2">
    <location>
        <begin position="1"/>
        <end position="25"/>
    </location>
</feature>
<evidence type="ECO:0000313" key="6">
    <source>
        <dbReference type="Proteomes" id="UP000650081"/>
    </source>
</evidence>
<dbReference type="EMBL" id="JACSIT010000117">
    <property type="protein sequence ID" value="MBC6995083.1"/>
    <property type="molecule type" value="Genomic_DNA"/>
</dbReference>
<feature type="domain" description="Secretion system C-terminal sorting" evidence="4">
    <location>
        <begin position="763"/>
        <end position="829"/>
    </location>
</feature>
<keyword evidence="6" id="KW-1185">Reference proteome</keyword>
<evidence type="ECO:0000259" key="4">
    <source>
        <dbReference type="Pfam" id="PF18962"/>
    </source>
</evidence>
<dbReference type="GO" id="GO:0030246">
    <property type="term" value="F:carbohydrate binding"/>
    <property type="evidence" value="ECO:0007669"/>
    <property type="project" value="InterPro"/>
</dbReference>
<dbReference type="Gene3D" id="2.60.40.1190">
    <property type="match status" value="1"/>
</dbReference>
<accession>A0A923T9H9</accession>
<feature type="chain" id="PRO_5037551090" evidence="2">
    <location>
        <begin position="26"/>
        <end position="837"/>
    </location>
</feature>
<feature type="region of interest" description="Disordered" evidence="1">
    <location>
        <begin position="235"/>
        <end position="254"/>
    </location>
</feature>
<reference evidence="5" key="1">
    <citation type="submission" date="2020-08" db="EMBL/GenBank/DDBJ databases">
        <title>Lewinella bacteria from marine environments.</title>
        <authorList>
            <person name="Zhong Y."/>
        </authorList>
    </citation>
    <scope>NUCLEOTIDE SEQUENCE</scope>
    <source>
        <strain evidence="5">KCTC 42187</strain>
    </source>
</reference>
<protein>
    <submittedName>
        <fullName evidence="5">T9SS type A sorting domain-containing protein</fullName>
    </submittedName>
</protein>
<dbReference type="RefSeq" id="WP_187467135.1">
    <property type="nucleotide sequence ID" value="NZ_JACSIT010000117.1"/>
</dbReference>
<dbReference type="InterPro" id="IPR010502">
    <property type="entry name" value="Carb-bd_dom_fam9"/>
</dbReference>
<evidence type="ECO:0000259" key="3">
    <source>
        <dbReference type="Pfam" id="PF06452"/>
    </source>
</evidence>
<evidence type="ECO:0000256" key="1">
    <source>
        <dbReference type="SAM" id="MobiDB-lite"/>
    </source>
</evidence>
<dbReference type="AlphaFoldDB" id="A0A923T9H9"/>
<comment type="caution">
    <text evidence="5">The sequence shown here is derived from an EMBL/GenBank/DDBJ whole genome shotgun (WGS) entry which is preliminary data.</text>
</comment>
<keyword evidence="2" id="KW-0732">Signal</keyword>
<sequence length="837" mass="92417">MINNFYLKTLAGFVLALVLMLPLQAQTFSNGFKFKPGVTEENYQNTFTARKVTTPPTIDGQPNDAAWAEVPWNSYQIFRKGNDPTATEDPVSPTDFDMEFKAVWDNNTLYLLIHITDDVISYRPDGNWWWQDAVEFYVRGKGDIVVGYNRNNPTHSSFERLHPNEDNLLVSLNNMGMYPSEAAISITAAGGTNDIYYEYKDVSWSAMLGGMGATPSAGDSIRFAIMANEDDDVMPTAETDTERDNNMTIATPDEPRFTMENWPVLRLADEDGVFPTGGGGGGEAYTGKGYAGEIIGRAWDMPGTLVDSTTGIFTNSRNLTVVDAKLFDIVGDTGPNLAMDSAMTFGIYPPTGPAPTDAGGLDIRGYVTSGNPLYTPIRWNGGVQGWRQGGNWARYTVDMPAGSFHLVYRGDVREFARANHNFDLNIYAPDDLDNPVWTYTVDLTDGFPTTYGAIANQVVNLGGGNAGSDWLRLLVPIEVADAGEYVVEMDQRYFPYGFTIYGDFTFNYADEFPAIDAPYAGRGFAFGVTDSVWSAPGPDLVAGSNGALVPGTIDVRWFDVVLDTANIAVDSGVVFGIYPPAAGQMPTDRGGQNTHNYTTLGGDSLTQIIYQPIRWNGGPQVWRGSGKWTRYTVNFQDGRYKYNYRADTRAFVRSGHKYTLRIFDPANMVFPIFEKVIDLTSNFPADSTSVSNGVENLGGGNAQTDWMRLQEDIIIPASGDYVVELDESFFPYGPSILGEINFNTFIPTNTRENARVVENIFKVYPNPTPNVFRVEALGNGLNGRLDLYSMEGRQLQSIKVENARQVNFDLTGLPNGMYILRMLGDDGMQTRMVLKTE</sequence>
<organism evidence="5 6">
    <name type="scientific">Neolewinella lacunae</name>
    <dbReference type="NCBI Taxonomy" id="1517758"/>
    <lineage>
        <taxon>Bacteria</taxon>
        <taxon>Pseudomonadati</taxon>
        <taxon>Bacteroidota</taxon>
        <taxon>Saprospiria</taxon>
        <taxon>Saprospirales</taxon>
        <taxon>Lewinellaceae</taxon>
        <taxon>Neolewinella</taxon>
    </lineage>
</organism>
<dbReference type="NCBIfam" id="TIGR04183">
    <property type="entry name" value="Por_Secre_tail"/>
    <property type="match status" value="1"/>
</dbReference>
<feature type="domain" description="Carbohydrate-binding" evidence="3">
    <location>
        <begin position="58"/>
        <end position="232"/>
    </location>
</feature>
<name>A0A923T9H9_9BACT</name>
<gene>
    <name evidence="5" type="ORF">H9S92_12965</name>
</gene>
<evidence type="ECO:0000313" key="5">
    <source>
        <dbReference type="EMBL" id="MBC6995083.1"/>
    </source>
</evidence>